<dbReference type="EMBL" id="BEZZ01000355">
    <property type="protein sequence ID" value="GCC31301.1"/>
    <property type="molecule type" value="Genomic_DNA"/>
</dbReference>
<name>A0A401SLP9_CHIPU</name>
<evidence type="ECO:0000313" key="3">
    <source>
        <dbReference type="Proteomes" id="UP000287033"/>
    </source>
</evidence>
<evidence type="ECO:0000313" key="2">
    <source>
        <dbReference type="EMBL" id="GCC31301.1"/>
    </source>
</evidence>
<dbReference type="AlphaFoldDB" id="A0A401SLP9"/>
<keyword evidence="3" id="KW-1185">Reference proteome</keyword>
<sequence>MAVFPECMAIVFLRQRRMMGATPTFFPKWTWQLLSALIFESITLFHSVMSPIFIFSKNKAIRRCLCCILFCSMRMFEQF</sequence>
<keyword evidence="1" id="KW-0472">Membrane</keyword>
<accession>A0A401SLP9</accession>
<reference evidence="2 3" key="1">
    <citation type="journal article" date="2018" name="Nat. Ecol. Evol.">
        <title>Shark genomes provide insights into elasmobranch evolution and the origin of vertebrates.</title>
        <authorList>
            <person name="Hara Y"/>
            <person name="Yamaguchi K"/>
            <person name="Onimaru K"/>
            <person name="Kadota M"/>
            <person name="Koyanagi M"/>
            <person name="Keeley SD"/>
            <person name="Tatsumi K"/>
            <person name="Tanaka K"/>
            <person name="Motone F"/>
            <person name="Kageyama Y"/>
            <person name="Nozu R"/>
            <person name="Adachi N"/>
            <person name="Nishimura O"/>
            <person name="Nakagawa R"/>
            <person name="Tanegashima C"/>
            <person name="Kiyatake I"/>
            <person name="Matsumoto R"/>
            <person name="Murakumo K"/>
            <person name="Nishida K"/>
            <person name="Terakita A"/>
            <person name="Kuratani S"/>
            <person name="Sato K"/>
            <person name="Hyodo S Kuraku.S."/>
        </authorList>
    </citation>
    <scope>NUCLEOTIDE SEQUENCE [LARGE SCALE GENOMIC DNA]</scope>
</reference>
<proteinExistence type="predicted"/>
<evidence type="ECO:0000256" key="1">
    <source>
        <dbReference type="SAM" id="Phobius"/>
    </source>
</evidence>
<protein>
    <submittedName>
        <fullName evidence="2">Uncharacterized protein</fullName>
    </submittedName>
</protein>
<feature type="transmembrane region" description="Helical" evidence="1">
    <location>
        <begin position="29"/>
        <end position="48"/>
    </location>
</feature>
<gene>
    <name evidence="2" type="ORF">chiPu_0009758</name>
</gene>
<dbReference type="Proteomes" id="UP000287033">
    <property type="component" value="Unassembled WGS sequence"/>
</dbReference>
<keyword evidence="1" id="KW-1133">Transmembrane helix</keyword>
<organism evidence="2 3">
    <name type="scientific">Chiloscyllium punctatum</name>
    <name type="common">Brownbanded bambooshark</name>
    <name type="synonym">Hemiscyllium punctatum</name>
    <dbReference type="NCBI Taxonomy" id="137246"/>
    <lineage>
        <taxon>Eukaryota</taxon>
        <taxon>Metazoa</taxon>
        <taxon>Chordata</taxon>
        <taxon>Craniata</taxon>
        <taxon>Vertebrata</taxon>
        <taxon>Chondrichthyes</taxon>
        <taxon>Elasmobranchii</taxon>
        <taxon>Galeomorphii</taxon>
        <taxon>Galeoidea</taxon>
        <taxon>Orectolobiformes</taxon>
        <taxon>Hemiscylliidae</taxon>
        <taxon>Chiloscyllium</taxon>
    </lineage>
</organism>
<comment type="caution">
    <text evidence="2">The sequence shown here is derived from an EMBL/GenBank/DDBJ whole genome shotgun (WGS) entry which is preliminary data.</text>
</comment>
<keyword evidence="1" id="KW-0812">Transmembrane</keyword>